<comment type="similarity">
    <text evidence="3">Belongs to the cyclophilin-type PPIase family.</text>
</comment>
<keyword evidence="2 3" id="KW-0413">Isomerase</keyword>
<feature type="domain" description="PPIase cyclophilin-type" evidence="6">
    <location>
        <begin position="68"/>
        <end position="214"/>
    </location>
</feature>
<evidence type="ECO:0000313" key="8">
    <source>
        <dbReference type="Proteomes" id="UP000034665"/>
    </source>
</evidence>
<dbReference type="Pfam" id="PF00160">
    <property type="entry name" value="Pro_isomerase"/>
    <property type="match status" value="1"/>
</dbReference>
<comment type="function">
    <text evidence="3">PPIases accelerate the folding of proteins. It catalyzes the cis-trans isomerization of proline imidic peptide bonds in oligopeptides.</text>
</comment>
<proteinExistence type="inferred from homology"/>
<keyword evidence="5" id="KW-0472">Membrane</keyword>
<name>A0A0G0N9T5_9BACT</name>
<evidence type="ECO:0000256" key="2">
    <source>
        <dbReference type="ARBA" id="ARBA00023235"/>
    </source>
</evidence>
<dbReference type="Proteomes" id="UP000034665">
    <property type="component" value="Unassembled WGS sequence"/>
</dbReference>
<dbReference type="EMBL" id="LBWR01000001">
    <property type="protein sequence ID" value="KKR12949.1"/>
    <property type="molecule type" value="Genomic_DNA"/>
</dbReference>
<dbReference type="PANTHER" id="PTHR45625:SF4">
    <property type="entry name" value="PEPTIDYLPROLYL ISOMERASE DOMAIN AND WD REPEAT-CONTAINING PROTEIN 1"/>
    <property type="match status" value="1"/>
</dbReference>
<keyword evidence="1 3" id="KW-0697">Rotamase</keyword>
<dbReference type="PRINTS" id="PR00153">
    <property type="entry name" value="CSAPPISMRASE"/>
</dbReference>
<dbReference type="InterPro" id="IPR002130">
    <property type="entry name" value="Cyclophilin-type_PPIase_dom"/>
</dbReference>
<evidence type="ECO:0000256" key="4">
    <source>
        <dbReference type="SAM" id="MobiDB-lite"/>
    </source>
</evidence>
<evidence type="ECO:0000256" key="5">
    <source>
        <dbReference type="SAM" id="Phobius"/>
    </source>
</evidence>
<comment type="caution">
    <text evidence="7">The sequence shown here is derived from an EMBL/GenBank/DDBJ whole genome shotgun (WGS) entry which is preliminary data.</text>
</comment>
<gene>
    <name evidence="7" type="ORF">UT41_C0001G0493</name>
</gene>
<feature type="compositionally biased region" description="Polar residues" evidence="4">
    <location>
        <begin position="34"/>
        <end position="47"/>
    </location>
</feature>
<comment type="catalytic activity">
    <reaction evidence="3">
        <text>[protein]-peptidylproline (omega=180) = [protein]-peptidylproline (omega=0)</text>
        <dbReference type="Rhea" id="RHEA:16237"/>
        <dbReference type="Rhea" id="RHEA-COMP:10747"/>
        <dbReference type="Rhea" id="RHEA-COMP:10748"/>
        <dbReference type="ChEBI" id="CHEBI:83833"/>
        <dbReference type="ChEBI" id="CHEBI:83834"/>
        <dbReference type="EC" id="5.2.1.8"/>
    </reaction>
</comment>
<dbReference type="EC" id="5.2.1.8" evidence="3"/>
<dbReference type="STRING" id="1619013.UT41_C0001G0493"/>
<keyword evidence="5" id="KW-1133">Transmembrane helix</keyword>
<dbReference type="SUPFAM" id="SSF50891">
    <property type="entry name" value="Cyclophilin-like"/>
    <property type="match status" value="1"/>
</dbReference>
<dbReference type="CDD" id="cd00317">
    <property type="entry name" value="cyclophilin"/>
    <property type="match status" value="1"/>
</dbReference>
<dbReference type="GO" id="GO:0003755">
    <property type="term" value="F:peptidyl-prolyl cis-trans isomerase activity"/>
    <property type="evidence" value="ECO:0007669"/>
    <property type="project" value="UniProtKB-UniRule"/>
</dbReference>
<organism evidence="7 8">
    <name type="scientific">Candidatus Wolfebacteria bacterium GW2011_GWC2_39_22</name>
    <dbReference type="NCBI Taxonomy" id="1619013"/>
    <lineage>
        <taxon>Bacteria</taxon>
        <taxon>Candidatus Wolfeibacteriota</taxon>
    </lineage>
</organism>
<evidence type="ECO:0000313" key="7">
    <source>
        <dbReference type="EMBL" id="KKR12949.1"/>
    </source>
</evidence>
<dbReference type="InterPro" id="IPR044666">
    <property type="entry name" value="Cyclophilin_A-like"/>
</dbReference>
<dbReference type="InterPro" id="IPR029000">
    <property type="entry name" value="Cyclophilin-like_dom_sf"/>
</dbReference>
<sequence>MNNKEGIAIVIFLVLLVIGVGIYGKSDTTKKDTGSVTKQTQITSPNTEPKKPMETTGSQKTKIEVTLQTTAGAIVIALNTDQTPKTVDNFVTLAKKGYYDNTIFHRAIKGFMIQGGDPRGDGTGGPGYTFADEPFVGEYSRGTVAMANAGPNTNGSQFFIMHADYALPKNYTIFGKVIQGMDAVDAIANAPVTMSRGGEPSAPVSPVKILSATVREE</sequence>
<dbReference type="PANTHER" id="PTHR45625">
    <property type="entry name" value="PEPTIDYL-PROLYL CIS-TRANS ISOMERASE-RELATED"/>
    <property type="match status" value="1"/>
</dbReference>
<evidence type="ECO:0000256" key="3">
    <source>
        <dbReference type="RuleBase" id="RU363019"/>
    </source>
</evidence>
<dbReference type="AlphaFoldDB" id="A0A0G0N9T5"/>
<dbReference type="Gene3D" id="2.40.100.10">
    <property type="entry name" value="Cyclophilin-like"/>
    <property type="match status" value="1"/>
</dbReference>
<feature type="region of interest" description="Disordered" evidence="4">
    <location>
        <begin position="29"/>
        <end position="59"/>
    </location>
</feature>
<feature type="transmembrane region" description="Helical" evidence="5">
    <location>
        <begin position="6"/>
        <end position="24"/>
    </location>
</feature>
<protein>
    <recommendedName>
        <fullName evidence="3">Peptidyl-prolyl cis-trans isomerase</fullName>
        <shortName evidence="3">PPIase</shortName>
        <ecNumber evidence="3">5.2.1.8</ecNumber>
    </recommendedName>
</protein>
<reference evidence="7 8" key="1">
    <citation type="journal article" date="2015" name="Nature">
        <title>rRNA introns, odd ribosomes, and small enigmatic genomes across a large radiation of phyla.</title>
        <authorList>
            <person name="Brown C.T."/>
            <person name="Hug L.A."/>
            <person name="Thomas B.C."/>
            <person name="Sharon I."/>
            <person name="Castelle C.J."/>
            <person name="Singh A."/>
            <person name="Wilkins M.J."/>
            <person name="Williams K.H."/>
            <person name="Banfield J.F."/>
        </authorList>
    </citation>
    <scope>NUCLEOTIDE SEQUENCE [LARGE SCALE GENOMIC DNA]</scope>
</reference>
<keyword evidence="5" id="KW-0812">Transmembrane</keyword>
<dbReference type="PATRIC" id="fig|1619013.3.peg.509"/>
<evidence type="ECO:0000256" key="1">
    <source>
        <dbReference type="ARBA" id="ARBA00023110"/>
    </source>
</evidence>
<dbReference type="PROSITE" id="PS50072">
    <property type="entry name" value="CSA_PPIASE_2"/>
    <property type="match status" value="1"/>
</dbReference>
<evidence type="ECO:0000259" key="6">
    <source>
        <dbReference type="PROSITE" id="PS50072"/>
    </source>
</evidence>
<accession>A0A0G0N9T5</accession>